<evidence type="ECO:0000313" key="9">
    <source>
        <dbReference type="EMBL" id="AHH09952.1"/>
    </source>
</evidence>
<dbReference type="Pfam" id="PF00921">
    <property type="entry name" value="Lipoprotein_2"/>
    <property type="match status" value="1"/>
</dbReference>
<comment type="function">
    <text evidence="1 8">The Vlp and Vsp proteins are antigenically distinct proteins, only one vlp or vsp gene is transcriptionally active at any one time. Switching between these genes is a mechanism of host immune response evasion.</text>
</comment>
<evidence type="ECO:0000256" key="2">
    <source>
        <dbReference type="ARBA" id="ARBA00004459"/>
    </source>
</evidence>
<keyword evidence="5 8" id="KW-0564">Palmitate</keyword>
<evidence type="ECO:0000256" key="4">
    <source>
        <dbReference type="ARBA" id="ARBA00023136"/>
    </source>
</evidence>
<comment type="subcellular location">
    <subcellularLocation>
        <location evidence="2 8">Cell outer membrane</location>
        <topology evidence="2 8">Lipid-anchor</topology>
    </subcellularLocation>
</comment>
<evidence type="ECO:0000256" key="3">
    <source>
        <dbReference type="ARBA" id="ARBA00022729"/>
    </source>
</evidence>
<evidence type="ECO:0000256" key="1">
    <source>
        <dbReference type="ARBA" id="ARBA00003932"/>
    </source>
</evidence>
<dbReference type="HOGENOM" id="CLU_054711_4_0_12"/>
<keyword evidence="3 8" id="KW-0732">Signal</keyword>
<evidence type="ECO:0000256" key="6">
    <source>
        <dbReference type="ARBA" id="ARBA00023237"/>
    </source>
</evidence>
<feature type="signal peptide" evidence="8">
    <location>
        <begin position="1"/>
        <end position="31"/>
    </location>
</feature>
<dbReference type="PROSITE" id="PS51257">
    <property type="entry name" value="PROKAR_LIPOPROTEIN"/>
    <property type="match status" value="1"/>
</dbReference>
<dbReference type="GO" id="GO:0009279">
    <property type="term" value="C:cell outer membrane"/>
    <property type="evidence" value="ECO:0007669"/>
    <property type="project" value="UniProtKB-SubCell"/>
</dbReference>
<keyword evidence="9" id="KW-0614">Plasmid</keyword>
<gene>
    <name evidence="9" type="ORF">BPA_0022600</name>
</gene>
<feature type="chain" id="PRO_5016481086" description="Variable large protein" evidence="8">
    <location>
        <begin position="32"/>
        <end position="103"/>
    </location>
</feature>
<name>W5SSW0_BORPR</name>
<dbReference type="SUPFAM" id="SSF74748">
    <property type="entry name" value="Variable surface antigen VlsE"/>
    <property type="match status" value="1"/>
</dbReference>
<dbReference type="EMBL" id="CP005854">
    <property type="protein sequence ID" value="AHH09952.1"/>
    <property type="molecule type" value="Genomic_DNA"/>
</dbReference>
<organism evidence="9">
    <name type="scientific">Borrelia parkeri SLO</name>
    <dbReference type="NCBI Taxonomy" id="1313294"/>
    <lineage>
        <taxon>Bacteria</taxon>
        <taxon>Pseudomonadati</taxon>
        <taxon>Spirochaetota</taxon>
        <taxon>Spirochaetia</taxon>
        <taxon>Spirochaetales</taxon>
        <taxon>Borreliaceae</taxon>
        <taxon>Borrelia</taxon>
    </lineage>
</organism>
<dbReference type="AlphaFoldDB" id="W5SSW0"/>
<evidence type="ECO:0000256" key="5">
    <source>
        <dbReference type="ARBA" id="ARBA00023139"/>
    </source>
</evidence>
<dbReference type="InterPro" id="IPR000680">
    <property type="entry name" value="Borrelia_lipo"/>
</dbReference>
<reference evidence="9" key="1">
    <citation type="submission" date="2013-04" db="EMBL/GenBank/DDBJ databases">
        <title>Comparative Genomics of Relapsing Fever Spirochetes.</title>
        <authorList>
            <person name="Schwan T.G."/>
            <person name="Raffel S.J."/>
            <person name="Porcella S.F."/>
            <person name="Martens C.A."/>
            <person name="Bruno D.P."/>
            <person name="Ricklefs S.M."/>
            <person name="Barbian K.B."/>
        </authorList>
    </citation>
    <scope>NUCLEOTIDE SEQUENCE</scope>
    <source>
        <strain evidence="9">SLO</strain>
        <plasmid evidence="9">unnamed</plasmid>
    </source>
</reference>
<geneLocation type="plasmid" evidence="9">
    <name>unnamed</name>
</geneLocation>
<protein>
    <recommendedName>
        <fullName evidence="8">Variable large protein</fullName>
    </recommendedName>
</protein>
<keyword evidence="7 8" id="KW-0449">Lipoprotein</keyword>
<proteinExistence type="predicted"/>
<evidence type="ECO:0000256" key="7">
    <source>
        <dbReference type="ARBA" id="ARBA00023288"/>
    </source>
</evidence>
<sequence length="103" mass="11288">MRHVIMKRITLSALLMTLFLLMSCGAGSTNAEDPQSRFLKSLISLGNDFLDVFTSFTDMVGGVLGFNTNTKKSDVGAYFKTVQDTVQGTKAKLNKIVDDMKSD</sequence>
<accession>W5SSW0</accession>
<evidence type="ECO:0000256" key="8">
    <source>
        <dbReference type="RuleBase" id="RU363105"/>
    </source>
</evidence>
<keyword evidence="4 8" id="KW-0472">Membrane</keyword>
<keyword evidence="6 8" id="KW-0998">Cell outer membrane</keyword>